<dbReference type="SUPFAM" id="SSF54637">
    <property type="entry name" value="Thioesterase/thiol ester dehydrase-isomerase"/>
    <property type="match status" value="1"/>
</dbReference>
<dbReference type="PANTHER" id="PTHR43664:SF1">
    <property type="entry name" value="BETA-METHYLMALYL-COA DEHYDRATASE"/>
    <property type="match status" value="1"/>
</dbReference>
<protein>
    <submittedName>
        <fullName evidence="2">MaoC family dehydratase</fullName>
    </submittedName>
</protein>
<feature type="domain" description="MaoC-like" evidence="1">
    <location>
        <begin position="26"/>
        <end position="131"/>
    </location>
</feature>
<dbReference type="PANTHER" id="PTHR43664">
    <property type="entry name" value="MONOAMINE OXIDASE-RELATED"/>
    <property type="match status" value="1"/>
</dbReference>
<proteinExistence type="predicted"/>
<comment type="caution">
    <text evidence="2">The sequence shown here is derived from an EMBL/GenBank/DDBJ whole genome shotgun (WGS) entry which is preliminary data.</text>
</comment>
<dbReference type="Proteomes" id="UP000630353">
    <property type="component" value="Unassembled WGS sequence"/>
</dbReference>
<sequence>MTKIDEGFDPAAHLCARQRWFEDFAVGERYLLPSRTVTDADFAAFRTVSGDNHPIHYDAEYCRARGLPGLLAHGLQVVCFAAAGAGRFPHETSDSLVAFLEQSSKFLGPVVAGDTLYPALEIAELTPQRTTGVIVMTATIHNQRRELVMTGEHRYLVKKRP</sequence>
<reference evidence="2" key="2">
    <citation type="submission" date="2020-09" db="EMBL/GenBank/DDBJ databases">
        <authorList>
            <person name="Sun Q."/>
            <person name="Kim S."/>
        </authorList>
    </citation>
    <scope>NUCLEOTIDE SEQUENCE</scope>
    <source>
        <strain evidence="2">KCTC 42651</strain>
    </source>
</reference>
<organism evidence="2 3">
    <name type="scientific">Thalassobaculum fulvum</name>
    <dbReference type="NCBI Taxonomy" id="1633335"/>
    <lineage>
        <taxon>Bacteria</taxon>
        <taxon>Pseudomonadati</taxon>
        <taxon>Pseudomonadota</taxon>
        <taxon>Alphaproteobacteria</taxon>
        <taxon>Rhodospirillales</taxon>
        <taxon>Thalassobaculaceae</taxon>
        <taxon>Thalassobaculum</taxon>
    </lineage>
</organism>
<evidence type="ECO:0000313" key="2">
    <source>
        <dbReference type="EMBL" id="GHD52470.1"/>
    </source>
</evidence>
<keyword evidence="3" id="KW-1185">Reference proteome</keyword>
<dbReference type="RefSeq" id="WP_189990576.1">
    <property type="nucleotide sequence ID" value="NZ_BMZS01000006.1"/>
</dbReference>
<dbReference type="EMBL" id="BMZS01000006">
    <property type="protein sequence ID" value="GHD52470.1"/>
    <property type="molecule type" value="Genomic_DNA"/>
</dbReference>
<dbReference type="InterPro" id="IPR029069">
    <property type="entry name" value="HotDog_dom_sf"/>
</dbReference>
<gene>
    <name evidence="2" type="ORF">GCM10017083_27820</name>
</gene>
<evidence type="ECO:0000259" key="1">
    <source>
        <dbReference type="Pfam" id="PF01575"/>
    </source>
</evidence>
<dbReference type="Pfam" id="PF01575">
    <property type="entry name" value="MaoC_dehydratas"/>
    <property type="match status" value="1"/>
</dbReference>
<accession>A0A918XSF2</accession>
<reference evidence="2" key="1">
    <citation type="journal article" date="2014" name="Int. J. Syst. Evol. Microbiol.">
        <title>Complete genome sequence of Corynebacterium casei LMG S-19264T (=DSM 44701T), isolated from a smear-ripened cheese.</title>
        <authorList>
            <consortium name="US DOE Joint Genome Institute (JGI-PGF)"/>
            <person name="Walter F."/>
            <person name="Albersmeier A."/>
            <person name="Kalinowski J."/>
            <person name="Ruckert C."/>
        </authorList>
    </citation>
    <scope>NUCLEOTIDE SEQUENCE</scope>
    <source>
        <strain evidence="2">KCTC 42651</strain>
    </source>
</reference>
<evidence type="ECO:0000313" key="3">
    <source>
        <dbReference type="Proteomes" id="UP000630353"/>
    </source>
</evidence>
<dbReference type="Gene3D" id="3.10.129.10">
    <property type="entry name" value="Hotdog Thioesterase"/>
    <property type="match status" value="1"/>
</dbReference>
<dbReference type="InterPro" id="IPR052342">
    <property type="entry name" value="MCH/BMMD"/>
</dbReference>
<dbReference type="AlphaFoldDB" id="A0A918XSF2"/>
<dbReference type="CDD" id="cd03441">
    <property type="entry name" value="R_hydratase_like"/>
    <property type="match status" value="1"/>
</dbReference>
<name>A0A918XSF2_9PROT</name>
<dbReference type="InterPro" id="IPR002539">
    <property type="entry name" value="MaoC-like_dom"/>
</dbReference>